<gene>
    <name evidence="2" type="ORF">J0J18_11200</name>
</gene>
<organism evidence="2 3">
    <name type="scientific">Vibrio vulnificus</name>
    <dbReference type="NCBI Taxonomy" id="672"/>
    <lineage>
        <taxon>Bacteria</taxon>
        <taxon>Pseudomonadati</taxon>
        <taxon>Pseudomonadota</taxon>
        <taxon>Gammaproteobacteria</taxon>
        <taxon>Vibrionales</taxon>
        <taxon>Vibrionaceae</taxon>
        <taxon>Vibrio</taxon>
    </lineage>
</organism>
<dbReference type="EMBL" id="JAFKOQ010000006">
    <property type="protein sequence ID" value="MBN8122298.1"/>
    <property type="molecule type" value="Genomic_DNA"/>
</dbReference>
<feature type="transmembrane region" description="Helical" evidence="1">
    <location>
        <begin position="73"/>
        <end position="95"/>
    </location>
</feature>
<evidence type="ECO:0000256" key="1">
    <source>
        <dbReference type="SAM" id="Phobius"/>
    </source>
</evidence>
<dbReference type="AlphaFoldDB" id="A0AAW4HAU3"/>
<proteinExistence type="predicted"/>
<keyword evidence="1" id="KW-0812">Transmembrane</keyword>
<name>A0AAW4HAU3_VIBVL</name>
<accession>A0AAW4HAU3</accession>
<keyword evidence="1" id="KW-0472">Membrane</keyword>
<dbReference type="Proteomes" id="UP000664056">
    <property type="component" value="Unassembled WGS sequence"/>
</dbReference>
<keyword evidence="1" id="KW-1133">Transmembrane helix</keyword>
<reference evidence="2" key="1">
    <citation type="submission" date="2021-03" db="EMBL/GenBank/DDBJ databases">
        <title>Study of the foodborne Vibrio vulnificus isolates from China.</title>
        <authorList>
            <person name="Zheng Z."/>
            <person name="Ye L."/>
        </authorList>
    </citation>
    <scope>NUCLEOTIDE SEQUENCE</scope>
    <source>
        <strain evidence="2">Vv1582</strain>
    </source>
</reference>
<comment type="caution">
    <text evidence="2">The sequence shown here is derived from an EMBL/GenBank/DDBJ whole genome shotgun (WGS) entry which is preliminary data.</text>
</comment>
<protein>
    <submittedName>
        <fullName evidence="2">Uncharacterized protein</fullName>
    </submittedName>
</protein>
<evidence type="ECO:0000313" key="3">
    <source>
        <dbReference type="Proteomes" id="UP000664056"/>
    </source>
</evidence>
<evidence type="ECO:0000313" key="2">
    <source>
        <dbReference type="EMBL" id="MBN8122298.1"/>
    </source>
</evidence>
<dbReference type="RefSeq" id="WP_206622733.1">
    <property type="nucleotide sequence ID" value="NZ_JAFKOQ010000006.1"/>
</dbReference>
<sequence length="110" mass="12215">MSGLTNIPNPIDNTPINVVERKVREVDCPNPKCDHKLDITSINYGTKIQCNGCSNVTWTPAYHPKWWQKTKGFALSIIVSLVVGVMGSLIATSIWEHYNNPQSDTEQTSG</sequence>